<sequence>MPNRTVDETGFSRLPLEIRQAIWKECLPDPTSSPELYFYNRDDFGPSQERASDDKPGGYARFKVVIDHPVILHVCHESRDEDNISDLWDVSDRQRNDPTGVFRGIRHLALGSWHLLDRHAYRFWFSFLCTLPALRQVSIIFGHYWGFLESTSCFNELCEFRHFTLTPFTEDTAWLHPDFEDLEDPEFPMVKVMDRLLDIKDELSTSEVVDEDNAPWNKESGEWLFSFSAKKMVADAIESSRALLG</sequence>
<comment type="caution">
    <text evidence="2">The sequence shown here is derived from an EMBL/GenBank/DDBJ whole genome shotgun (WGS) entry which is preliminary data.</text>
</comment>
<dbReference type="Pfam" id="PF20150">
    <property type="entry name" value="2EXR"/>
    <property type="match status" value="1"/>
</dbReference>
<accession>A0A423VMU9</accession>
<reference evidence="2 3" key="1">
    <citation type="submission" date="2015-09" db="EMBL/GenBank/DDBJ databases">
        <title>Host preference determinants of Valsa canker pathogens revealed by comparative genomics.</title>
        <authorList>
            <person name="Yin Z."/>
            <person name="Huang L."/>
        </authorList>
    </citation>
    <scope>NUCLEOTIDE SEQUENCE [LARGE SCALE GENOMIC DNA]</scope>
    <source>
        <strain evidence="2 3">YSFL</strain>
    </source>
</reference>
<name>A0A423VMU9_CYTCH</name>
<dbReference type="AlphaFoldDB" id="A0A423VMU9"/>
<dbReference type="OrthoDB" id="3473305at2759"/>
<protein>
    <recommendedName>
        <fullName evidence="1">2EXR domain-containing protein</fullName>
    </recommendedName>
</protein>
<keyword evidence="3" id="KW-1185">Reference proteome</keyword>
<organism evidence="2 3">
    <name type="scientific">Cytospora chrysosperma</name>
    <name type="common">Cytospora canker fungus</name>
    <name type="synonym">Sphaeria chrysosperma</name>
    <dbReference type="NCBI Taxonomy" id="252740"/>
    <lineage>
        <taxon>Eukaryota</taxon>
        <taxon>Fungi</taxon>
        <taxon>Dikarya</taxon>
        <taxon>Ascomycota</taxon>
        <taxon>Pezizomycotina</taxon>
        <taxon>Sordariomycetes</taxon>
        <taxon>Sordariomycetidae</taxon>
        <taxon>Diaporthales</taxon>
        <taxon>Cytosporaceae</taxon>
        <taxon>Cytospora</taxon>
    </lineage>
</organism>
<dbReference type="EMBL" id="LJZO01000038">
    <property type="protein sequence ID" value="ROV92322.1"/>
    <property type="molecule type" value="Genomic_DNA"/>
</dbReference>
<evidence type="ECO:0000313" key="2">
    <source>
        <dbReference type="EMBL" id="ROV92322.1"/>
    </source>
</evidence>
<proteinExistence type="predicted"/>
<evidence type="ECO:0000259" key="1">
    <source>
        <dbReference type="Pfam" id="PF20150"/>
    </source>
</evidence>
<gene>
    <name evidence="2" type="ORF">VSDG_07264</name>
</gene>
<feature type="domain" description="2EXR" evidence="1">
    <location>
        <begin position="11"/>
        <end position="82"/>
    </location>
</feature>
<dbReference type="InterPro" id="IPR045518">
    <property type="entry name" value="2EXR"/>
</dbReference>
<dbReference type="Proteomes" id="UP000284375">
    <property type="component" value="Unassembled WGS sequence"/>
</dbReference>
<evidence type="ECO:0000313" key="3">
    <source>
        <dbReference type="Proteomes" id="UP000284375"/>
    </source>
</evidence>